<dbReference type="InterPro" id="IPR009072">
    <property type="entry name" value="Histone-fold"/>
</dbReference>
<feature type="compositionally biased region" description="Polar residues" evidence="1">
    <location>
        <begin position="326"/>
        <end position="335"/>
    </location>
</feature>
<evidence type="ECO:0000313" key="3">
    <source>
        <dbReference type="Proteomes" id="UP001556367"/>
    </source>
</evidence>
<gene>
    <name evidence="2" type="ORF">HGRIS_010149</name>
</gene>
<feature type="compositionally biased region" description="Pro residues" evidence="1">
    <location>
        <begin position="578"/>
        <end position="592"/>
    </location>
</feature>
<feature type="region of interest" description="Disordered" evidence="1">
    <location>
        <begin position="377"/>
        <end position="851"/>
    </location>
</feature>
<feature type="compositionally biased region" description="Polar residues" evidence="1">
    <location>
        <begin position="802"/>
        <end position="811"/>
    </location>
</feature>
<keyword evidence="3" id="KW-1185">Reference proteome</keyword>
<feature type="compositionally biased region" description="Pro residues" evidence="1">
    <location>
        <begin position="252"/>
        <end position="265"/>
    </location>
</feature>
<comment type="caution">
    <text evidence="2">The sequence shown here is derived from an EMBL/GenBank/DDBJ whole genome shotgun (WGS) entry which is preliminary data.</text>
</comment>
<proteinExistence type="predicted"/>
<feature type="compositionally biased region" description="Polar residues" evidence="1">
    <location>
        <begin position="685"/>
        <end position="697"/>
    </location>
</feature>
<feature type="compositionally biased region" description="Low complexity" evidence="1">
    <location>
        <begin position="726"/>
        <end position="737"/>
    </location>
</feature>
<name>A0ABR3J3F4_9AGAR</name>
<feature type="compositionally biased region" description="Acidic residues" evidence="1">
    <location>
        <begin position="523"/>
        <end position="535"/>
    </location>
</feature>
<protein>
    <submittedName>
        <fullName evidence="2">Uncharacterized protein</fullName>
    </submittedName>
</protein>
<accession>A0ABR3J3F4</accession>
<reference evidence="3" key="1">
    <citation type="submission" date="2024-06" db="EMBL/GenBank/DDBJ databases">
        <title>Multi-omics analyses provide insights into the biosynthesis of the anticancer antibiotic pleurotin in Hohenbuehelia grisea.</title>
        <authorList>
            <person name="Weaver J.A."/>
            <person name="Alberti F."/>
        </authorList>
    </citation>
    <scope>NUCLEOTIDE SEQUENCE [LARGE SCALE GENOMIC DNA]</scope>
    <source>
        <strain evidence="3">T-177</strain>
    </source>
</reference>
<dbReference type="EMBL" id="JASNQZ010000012">
    <property type="protein sequence ID" value="KAL0950154.1"/>
    <property type="molecule type" value="Genomic_DNA"/>
</dbReference>
<evidence type="ECO:0000256" key="1">
    <source>
        <dbReference type="SAM" id="MobiDB-lite"/>
    </source>
</evidence>
<feature type="compositionally biased region" description="Low complexity" evidence="1">
    <location>
        <begin position="771"/>
        <end position="782"/>
    </location>
</feature>
<sequence>MSAPTVPTGPTYISSHSADVILSDIRPIKLKIEALRSINVLLDEFLYCILAAARSLATDKLRAGLLKVLPTNLGKEALLEAEVELRAYWERTKPSGGVAAPVTDDGQNFHLQWSFELLRLKCEAYSTLNEFDENLAAETTLSERMSQNAGFAAPKPALVAPAALYLTAILEAMCEHILSNVGRVASRDSSRTTATVQDLFVALCEDEAIYGLFKSMKVYDQIESFSQSAKHHRNKSFSRTEKGSFSSAVSPQEPPPTPTKEPPPVLNSSITRLSSDGPAMASVGATMPSASNSRTSVDKPKGVKKFIPGGRHSQDESANGHKRSESTYSASSGTMVENDKFDVEDSALLQEFDDLMRSNATMKVSLTPDRLRTMEVYKRELKNKAATQGVSPGPDVESAVQPPADHPSRANGRRPSLRPVDSIVEDDEESRTSPVAPMVTPAKVPDPSASPSPRTRSASVASPIIGGDRILPRKSSHAAMSPPSSFSNTSPPTPSAPKQLRLPESDGRPPRTRKVQKNRESLDLDDIMAGSDDEASYATAPPVSKSDKLPPTPRRAIVRPGVVSASTRDLIDFLAEGPPEPISPPSMSPPMMEPSKSKGGGRLQRMMSKLTMGGEKQNKSSASADVSSPVKSPRRGLPHQPSLTNMSALANRPIPPRPHQITPQITPPESPSMRATPEGGHVSPPMSTRSRAGTTTKKPVPAWDQTEESLSRSSHAASDAKDHDPAQVASPASPVPSRLRSEDEGKKSPSRRSSLQVQRVPVPSIDPELETAAAATATATATPSQRGRPAPKSPEVLEQKPPRTSSLTNGHAHSTSHPSSPSPARSPPLPAVPVPTASPPPAPAPPAAPGIAASDADLLRKLMANATNADECRLILHTVLVKSGIPVEPLPEVPVPAAKSPPPDHDPALESTLVDLFLGNGNSEEPVADVSADSRAAVEVSSEATTTSEEVVPASETIEEAPAAAAEEAKPVVTGAPTPPPISPRRKIRNGQAVHDPQPIAVS</sequence>
<feature type="compositionally biased region" description="Low complexity" evidence="1">
    <location>
        <begin position="928"/>
        <end position="966"/>
    </location>
</feature>
<feature type="region of interest" description="Disordered" evidence="1">
    <location>
        <begin position="229"/>
        <end position="335"/>
    </location>
</feature>
<dbReference type="Gene3D" id="1.10.20.10">
    <property type="entry name" value="Histone, subunit A"/>
    <property type="match status" value="1"/>
</dbReference>
<evidence type="ECO:0000313" key="2">
    <source>
        <dbReference type="EMBL" id="KAL0950154.1"/>
    </source>
</evidence>
<organism evidence="2 3">
    <name type="scientific">Hohenbuehelia grisea</name>
    <dbReference type="NCBI Taxonomy" id="104357"/>
    <lineage>
        <taxon>Eukaryota</taxon>
        <taxon>Fungi</taxon>
        <taxon>Dikarya</taxon>
        <taxon>Basidiomycota</taxon>
        <taxon>Agaricomycotina</taxon>
        <taxon>Agaricomycetes</taxon>
        <taxon>Agaricomycetidae</taxon>
        <taxon>Agaricales</taxon>
        <taxon>Pleurotineae</taxon>
        <taxon>Pleurotaceae</taxon>
        <taxon>Hohenbuehelia</taxon>
    </lineage>
</organism>
<dbReference type="SUPFAM" id="SSF47113">
    <property type="entry name" value="Histone-fold"/>
    <property type="match status" value="1"/>
</dbReference>
<feature type="compositionally biased region" description="Pro residues" evidence="1">
    <location>
        <begin position="820"/>
        <end position="848"/>
    </location>
</feature>
<feature type="compositionally biased region" description="Low complexity" evidence="1">
    <location>
        <begin position="481"/>
        <end position="490"/>
    </location>
</feature>
<dbReference type="Proteomes" id="UP001556367">
    <property type="component" value="Unassembled WGS sequence"/>
</dbReference>
<feature type="compositionally biased region" description="Basic and acidic residues" evidence="1">
    <location>
        <begin position="312"/>
        <end position="325"/>
    </location>
</feature>
<feature type="compositionally biased region" description="Polar residues" evidence="1">
    <location>
        <begin position="619"/>
        <end position="630"/>
    </location>
</feature>
<feature type="region of interest" description="Disordered" evidence="1">
    <location>
        <begin position="924"/>
        <end position="1003"/>
    </location>
</feature>
<feature type="compositionally biased region" description="Low complexity" evidence="1">
    <location>
        <begin position="445"/>
        <end position="463"/>
    </location>
</feature>